<evidence type="ECO:0000256" key="4">
    <source>
        <dbReference type="ARBA" id="ARBA00023136"/>
    </source>
</evidence>
<feature type="transmembrane region" description="Helical" evidence="5">
    <location>
        <begin position="71"/>
        <end position="92"/>
    </location>
</feature>
<evidence type="ECO:0000256" key="3">
    <source>
        <dbReference type="ARBA" id="ARBA00022989"/>
    </source>
</evidence>
<evidence type="ECO:0000259" key="6">
    <source>
        <dbReference type="Pfam" id="PF00892"/>
    </source>
</evidence>
<feature type="transmembrane region" description="Helical" evidence="5">
    <location>
        <begin position="98"/>
        <end position="119"/>
    </location>
</feature>
<dbReference type="AlphaFoldDB" id="A0A371BHK6"/>
<dbReference type="InterPro" id="IPR037185">
    <property type="entry name" value="EmrE-like"/>
</dbReference>
<dbReference type="InterPro" id="IPR050638">
    <property type="entry name" value="AA-Vitamin_Transporters"/>
</dbReference>
<feature type="transmembrane region" description="Helical" evidence="5">
    <location>
        <begin position="156"/>
        <end position="175"/>
    </location>
</feature>
<feature type="domain" description="EamA" evidence="6">
    <location>
        <begin position="158"/>
        <end position="292"/>
    </location>
</feature>
<keyword evidence="4 5" id="KW-0472">Membrane</keyword>
<proteinExistence type="predicted"/>
<feature type="transmembrane region" description="Helical" evidence="5">
    <location>
        <begin position="126"/>
        <end position="144"/>
    </location>
</feature>
<dbReference type="PANTHER" id="PTHR32322">
    <property type="entry name" value="INNER MEMBRANE TRANSPORTER"/>
    <property type="match status" value="1"/>
</dbReference>
<keyword evidence="2 5" id="KW-0812">Transmembrane</keyword>
<dbReference type="PANTHER" id="PTHR32322:SF9">
    <property type="entry name" value="AMINO-ACID METABOLITE EFFLUX PUMP-RELATED"/>
    <property type="match status" value="1"/>
</dbReference>
<dbReference type="Proteomes" id="UP000263833">
    <property type="component" value="Unassembled WGS sequence"/>
</dbReference>
<gene>
    <name evidence="7" type="ORF">DXH95_06745</name>
</gene>
<feature type="transmembrane region" description="Helical" evidence="5">
    <location>
        <begin position="12"/>
        <end position="33"/>
    </location>
</feature>
<dbReference type="Pfam" id="PF00892">
    <property type="entry name" value="EamA"/>
    <property type="match status" value="2"/>
</dbReference>
<comment type="subcellular location">
    <subcellularLocation>
        <location evidence="1">Membrane</location>
        <topology evidence="1">Multi-pass membrane protein</topology>
    </subcellularLocation>
</comment>
<feature type="domain" description="EamA" evidence="6">
    <location>
        <begin position="11"/>
        <end position="144"/>
    </location>
</feature>
<comment type="caution">
    <text evidence="7">The sequence shown here is derived from an EMBL/GenBank/DDBJ whole genome shotgun (WGS) entry which is preliminary data.</text>
</comment>
<accession>A0A371BHK6</accession>
<dbReference type="SUPFAM" id="SSF103481">
    <property type="entry name" value="Multidrug resistance efflux transporter EmrE"/>
    <property type="match status" value="2"/>
</dbReference>
<evidence type="ECO:0000256" key="1">
    <source>
        <dbReference type="ARBA" id="ARBA00004141"/>
    </source>
</evidence>
<feature type="transmembrane region" description="Helical" evidence="5">
    <location>
        <begin position="254"/>
        <end position="272"/>
    </location>
</feature>
<keyword evidence="8" id="KW-1185">Reference proteome</keyword>
<feature type="transmembrane region" description="Helical" evidence="5">
    <location>
        <begin position="223"/>
        <end position="242"/>
    </location>
</feature>
<evidence type="ECO:0000256" key="2">
    <source>
        <dbReference type="ARBA" id="ARBA00022692"/>
    </source>
</evidence>
<evidence type="ECO:0000313" key="7">
    <source>
        <dbReference type="EMBL" id="RDV07075.1"/>
    </source>
</evidence>
<organism evidence="7 8">
    <name type="scientific">Sphingorhabdus pulchriflava</name>
    <dbReference type="NCBI Taxonomy" id="2292257"/>
    <lineage>
        <taxon>Bacteria</taxon>
        <taxon>Pseudomonadati</taxon>
        <taxon>Pseudomonadota</taxon>
        <taxon>Alphaproteobacteria</taxon>
        <taxon>Sphingomonadales</taxon>
        <taxon>Sphingomonadaceae</taxon>
        <taxon>Sphingorhabdus</taxon>
    </lineage>
</organism>
<evidence type="ECO:0000256" key="5">
    <source>
        <dbReference type="SAM" id="Phobius"/>
    </source>
</evidence>
<name>A0A371BHK6_9SPHN</name>
<keyword evidence="3 5" id="KW-1133">Transmembrane helix</keyword>
<feature type="transmembrane region" description="Helical" evidence="5">
    <location>
        <begin position="187"/>
        <end position="208"/>
    </location>
</feature>
<dbReference type="OrthoDB" id="9810556at2"/>
<dbReference type="EMBL" id="QRGP01000001">
    <property type="protein sequence ID" value="RDV07075.1"/>
    <property type="molecule type" value="Genomic_DNA"/>
</dbReference>
<dbReference type="GO" id="GO:0016020">
    <property type="term" value="C:membrane"/>
    <property type="evidence" value="ECO:0007669"/>
    <property type="project" value="UniProtKB-SubCell"/>
</dbReference>
<reference evidence="8" key="1">
    <citation type="submission" date="2018-08" db="EMBL/GenBank/DDBJ databases">
        <authorList>
            <person name="Kim S.-J."/>
            <person name="Jung G.-Y."/>
        </authorList>
    </citation>
    <scope>NUCLEOTIDE SEQUENCE [LARGE SCALE GENOMIC DNA]</scope>
    <source>
        <strain evidence="8">GY_G</strain>
    </source>
</reference>
<feature type="transmembrane region" description="Helical" evidence="5">
    <location>
        <begin position="39"/>
        <end position="59"/>
    </location>
</feature>
<feature type="transmembrane region" description="Helical" evidence="5">
    <location>
        <begin position="278"/>
        <end position="299"/>
    </location>
</feature>
<evidence type="ECO:0000313" key="8">
    <source>
        <dbReference type="Proteomes" id="UP000263833"/>
    </source>
</evidence>
<protein>
    <submittedName>
        <fullName evidence="7">EamA family transporter</fullName>
    </submittedName>
</protein>
<dbReference type="RefSeq" id="WP_115548621.1">
    <property type="nucleotide sequence ID" value="NZ_QRGP01000001.1"/>
</dbReference>
<dbReference type="InterPro" id="IPR000620">
    <property type="entry name" value="EamA_dom"/>
</dbReference>
<sequence length="303" mass="32488">MTQSPKLDGTGWLFIGILSILWGGAFFLIEIGLRSYPPITLVFMRLVLAVPPMWIAMRLMGECLPTEPRIWGLLAIVGALNCALPFILFFWGQQYLDSGYASILNATTPLWGVITAHFLTIDEKATPARIIGVLIGMAGIVVMVGPEAMKGLSNNLLAQIACIISTIFYSFAAIYGRRLSQTELTPMAVATGQTMMAALMMVPIVAVMDQPWTMAVPRVDSTLAGVTLAIFSTALAYTLYFRLIDRSGASNAQLVAFLMPILAVILGIAFLGESLSGGQIAGAGLIAIGLAILDGRLVARFQK</sequence>